<keyword evidence="4 7" id="KW-0812">Transmembrane</keyword>
<evidence type="ECO:0000259" key="9">
    <source>
        <dbReference type="Pfam" id="PF25020"/>
    </source>
</evidence>
<feature type="domain" description="Teneurin TTR-like" evidence="9">
    <location>
        <begin position="133"/>
        <end position="185"/>
    </location>
</feature>
<protein>
    <submittedName>
        <fullName evidence="10">TonB-linked outer membrane protein, SusC/RagA family</fullName>
    </submittedName>
</protein>
<dbReference type="EMBL" id="FUZZ01000005">
    <property type="protein sequence ID" value="SKD09335.1"/>
    <property type="molecule type" value="Genomic_DNA"/>
</dbReference>
<dbReference type="Proteomes" id="UP000190166">
    <property type="component" value="Unassembled WGS sequence"/>
</dbReference>
<organism evidence="10 11">
    <name type="scientific">Chitinophaga ginsengisegetis</name>
    <dbReference type="NCBI Taxonomy" id="393003"/>
    <lineage>
        <taxon>Bacteria</taxon>
        <taxon>Pseudomonadati</taxon>
        <taxon>Bacteroidota</taxon>
        <taxon>Chitinophagia</taxon>
        <taxon>Chitinophagales</taxon>
        <taxon>Chitinophagaceae</taxon>
        <taxon>Chitinophaga</taxon>
    </lineage>
</organism>
<dbReference type="InterPro" id="IPR056820">
    <property type="entry name" value="TEN_TTR-like"/>
</dbReference>
<proteinExistence type="inferred from homology"/>
<dbReference type="Gene3D" id="2.40.170.20">
    <property type="entry name" value="TonB-dependent receptor, beta-barrel domain"/>
    <property type="match status" value="1"/>
</dbReference>
<dbReference type="STRING" id="393003.SAMN05660461_5220"/>
<evidence type="ECO:0000256" key="5">
    <source>
        <dbReference type="ARBA" id="ARBA00023136"/>
    </source>
</evidence>
<dbReference type="InterPro" id="IPR023997">
    <property type="entry name" value="TonB-dep_OMP_SusC/RagA_CS"/>
</dbReference>
<evidence type="ECO:0000259" key="8">
    <source>
        <dbReference type="Pfam" id="PF07715"/>
    </source>
</evidence>
<keyword evidence="5 7" id="KW-0472">Membrane</keyword>
<sequence length="1214" mass="134987">MRNLLGLSFRWKEARRYVMRLPYQLLLLLVLTGTGALAQENTDQGILSRKISYEANKSSLSKVLKDLRTQMHIRFTYNSELIKRQPPVTVKVNGVTLESLLKQVLLNTGLEFMVEMGGIIIYEQTVSADKGNSMAVIIRGRVTDPQGSPLAGVSVKGLTSKEMTITQPDGMFMLVAREQEQVSLSLVGMKTLLYKVKPSDEQMISFRMDTIAREIQEVVVNGYQKIDPRLATGSVLKLNAADILQPGQPSVDRMLQGKVPGLMVINTSGGVNAKPTMRIRGTSTLIGNAAPLWVIDGMIRPDPVNISSALLNNVLTGPSQSNYELMGNAISGLNPYDIESITFLRDAAATSIYGTRAANGVIVVTTKRGKAGPVEVTYNSNISFQARPSYNQLNLMNSKERVAFSKSLIEDGVVFNGNASGFEERFSYEGLLRQLYARQITEAEFQEQVGAIQTRNTDWFKELFRNQMSMQHALSMSGGAGKTTYYASLSYGGFNGAAKQDGKKTYSANVSVRTQIGKRLNLDLSMQSNYIKSTGYYQSVNPLTYALQTSRIYSPDDFYPVKSPSNMIAGQPVQLKWPPYVYNIQNEISHSENNSSTHSSSLNLSLDYKIRKGLFFRHSSNVIIGGADGLTAADEQTYEIAALRGWSSEVTPTQEMMLTGLPTGGMAYMMNQKSMSLGMRNSLDYNAGVRKDRDQFNFTLGNEVRSETANGLTSREPGYFPDRGKTFFPTVMGRKLFSSETINEAIDNSVSYYSTAAYSMMNRYVLSGTIRTDGSNRFGQYSNSRFLPNYSIAARWNASSESWFPVSSLISDWQVRGSYGTQGNVVSAVGPNLVATYSPVVGETNPITGKPYLHIKTMPYPELRWEKTYQWNFGTQVAMFNGRLRVNVDYYSKKTTDVLDMIEIPFEYGMDMMYRNGSELYNKGWEAMINVDAIRSRNTSLSFTFTTSRNSNRVSDEIIPNDYNSFFNGTGHLRGKPVSGFYSYIYNGLNHNNGLPTFRNLDLKEKTSNPDDFLVYSGQLQPSFTGSIQPVFRYKSFSAVMLFYVSIGSSKRLNNPFPRTNGLNGVPAPFTNLSKDYLNRWRKPGDELHTDIPVMMDLLANQDRLVIPYKVISNSAAANSGEISLDPFQAYNMSDLRTVSNNYLRCSNLNLTYTIPAAKLRGSGIKNLSVGAAINNVFTVANRKLKGQDPEIDGIGTSALPLTRQYAFSLNATF</sequence>
<dbReference type="NCBIfam" id="TIGR04057">
    <property type="entry name" value="SusC_RagA_signa"/>
    <property type="match status" value="1"/>
</dbReference>
<keyword evidence="3 7" id="KW-1134">Transmembrane beta strand</keyword>
<dbReference type="InterPro" id="IPR036942">
    <property type="entry name" value="Beta-barrel_TonB_sf"/>
</dbReference>
<evidence type="ECO:0000313" key="10">
    <source>
        <dbReference type="EMBL" id="SKD09335.1"/>
    </source>
</evidence>
<evidence type="ECO:0000256" key="4">
    <source>
        <dbReference type="ARBA" id="ARBA00022692"/>
    </source>
</evidence>
<dbReference type="InterPro" id="IPR023996">
    <property type="entry name" value="TonB-dep_OMP_SusC/RagA"/>
</dbReference>
<gene>
    <name evidence="10" type="ORF">SAMN05660461_5220</name>
</gene>
<dbReference type="Pfam" id="PF25020">
    <property type="entry name" value="TTR_TEN1-4"/>
    <property type="match status" value="1"/>
</dbReference>
<evidence type="ECO:0000256" key="1">
    <source>
        <dbReference type="ARBA" id="ARBA00004571"/>
    </source>
</evidence>
<comment type="similarity">
    <text evidence="7">Belongs to the TonB-dependent receptor family.</text>
</comment>
<evidence type="ECO:0000256" key="2">
    <source>
        <dbReference type="ARBA" id="ARBA00022448"/>
    </source>
</evidence>
<keyword evidence="11" id="KW-1185">Reference proteome</keyword>
<dbReference type="SUPFAM" id="SSF49464">
    <property type="entry name" value="Carboxypeptidase regulatory domain-like"/>
    <property type="match status" value="1"/>
</dbReference>
<dbReference type="InterPro" id="IPR012910">
    <property type="entry name" value="Plug_dom"/>
</dbReference>
<dbReference type="InterPro" id="IPR039426">
    <property type="entry name" value="TonB-dep_rcpt-like"/>
</dbReference>
<evidence type="ECO:0000313" key="11">
    <source>
        <dbReference type="Proteomes" id="UP000190166"/>
    </source>
</evidence>
<accession>A0A1T5P9A5</accession>
<dbReference type="AlphaFoldDB" id="A0A1T5P9A5"/>
<dbReference type="RefSeq" id="WP_079472507.1">
    <property type="nucleotide sequence ID" value="NZ_FUZZ01000005.1"/>
</dbReference>
<evidence type="ECO:0000256" key="7">
    <source>
        <dbReference type="PROSITE-ProRule" id="PRU01360"/>
    </source>
</evidence>
<evidence type="ECO:0000256" key="3">
    <source>
        <dbReference type="ARBA" id="ARBA00022452"/>
    </source>
</evidence>
<feature type="domain" description="TonB-dependent receptor plug" evidence="8">
    <location>
        <begin position="231"/>
        <end position="361"/>
    </location>
</feature>
<dbReference type="GO" id="GO:0009279">
    <property type="term" value="C:cell outer membrane"/>
    <property type="evidence" value="ECO:0007669"/>
    <property type="project" value="UniProtKB-SubCell"/>
</dbReference>
<dbReference type="Pfam" id="PF07715">
    <property type="entry name" value="Plug"/>
    <property type="match status" value="1"/>
</dbReference>
<keyword evidence="6 7" id="KW-0998">Cell outer membrane</keyword>
<reference evidence="10 11" key="1">
    <citation type="submission" date="2017-02" db="EMBL/GenBank/DDBJ databases">
        <authorList>
            <person name="Peterson S.W."/>
        </authorList>
    </citation>
    <scope>NUCLEOTIDE SEQUENCE [LARGE SCALE GENOMIC DNA]</scope>
    <source>
        <strain evidence="10 11">DSM 18108</strain>
    </source>
</reference>
<comment type="subcellular location">
    <subcellularLocation>
        <location evidence="1 7">Cell outer membrane</location>
        <topology evidence="1 7">Multi-pass membrane protein</topology>
    </subcellularLocation>
</comment>
<name>A0A1T5P9A5_9BACT</name>
<dbReference type="InterPro" id="IPR037066">
    <property type="entry name" value="Plug_dom_sf"/>
</dbReference>
<dbReference type="PROSITE" id="PS52016">
    <property type="entry name" value="TONB_DEPENDENT_REC_3"/>
    <property type="match status" value="1"/>
</dbReference>
<evidence type="ECO:0000256" key="6">
    <source>
        <dbReference type="ARBA" id="ARBA00023237"/>
    </source>
</evidence>
<dbReference type="Gene3D" id="2.170.130.10">
    <property type="entry name" value="TonB-dependent receptor, plug domain"/>
    <property type="match status" value="1"/>
</dbReference>
<dbReference type="SUPFAM" id="SSF56935">
    <property type="entry name" value="Porins"/>
    <property type="match status" value="1"/>
</dbReference>
<keyword evidence="2 7" id="KW-0813">Transport</keyword>
<dbReference type="InterPro" id="IPR008969">
    <property type="entry name" value="CarboxyPept-like_regulatory"/>
</dbReference>
<dbReference type="NCBIfam" id="TIGR04056">
    <property type="entry name" value="OMP_RagA_SusC"/>
    <property type="match status" value="1"/>
</dbReference>